<sequence>MNQEFQYYQMDLSAGLRLSFDQLEILRGKCLEKLNLEFEHLGEITRAIIHKALKRKIFDTWQQAFDIIKGWAKYKGFKVKYDRVERNPMELFANVLVL</sequence>
<comment type="caution">
    <text evidence="1">The sequence shown here is derived from an EMBL/GenBank/DDBJ whole genome shotgun (WGS) entry which is preliminary data.</text>
</comment>
<dbReference type="EMBL" id="PQFF01000083">
    <property type="protein sequence ID" value="RHZ83808.1"/>
    <property type="molecule type" value="Genomic_DNA"/>
</dbReference>
<keyword evidence="2" id="KW-1185">Reference proteome</keyword>
<accession>A0A397JAH5</accession>
<dbReference type="Proteomes" id="UP000266861">
    <property type="component" value="Unassembled WGS sequence"/>
</dbReference>
<evidence type="ECO:0000313" key="1">
    <source>
        <dbReference type="EMBL" id="RHZ83808.1"/>
    </source>
</evidence>
<proteinExistence type="predicted"/>
<name>A0A397JAH5_9GLOM</name>
<protein>
    <submittedName>
        <fullName evidence="1">Uncharacterized protein</fullName>
    </submittedName>
</protein>
<dbReference type="OrthoDB" id="642895at2759"/>
<reference evidence="1 2" key="1">
    <citation type="submission" date="2018-08" db="EMBL/GenBank/DDBJ databases">
        <title>Genome and evolution of the arbuscular mycorrhizal fungus Diversispora epigaea (formerly Glomus versiforme) and its bacterial endosymbionts.</title>
        <authorList>
            <person name="Sun X."/>
            <person name="Fei Z."/>
            <person name="Harrison M."/>
        </authorList>
    </citation>
    <scope>NUCLEOTIDE SEQUENCE [LARGE SCALE GENOMIC DNA]</scope>
    <source>
        <strain evidence="1 2">IT104</strain>
    </source>
</reference>
<organism evidence="1 2">
    <name type="scientific">Diversispora epigaea</name>
    <dbReference type="NCBI Taxonomy" id="1348612"/>
    <lineage>
        <taxon>Eukaryota</taxon>
        <taxon>Fungi</taxon>
        <taxon>Fungi incertae sedis</taxon>
        <taxon>Mucoromycota</taxon>
        <taxon>Glomeromycotina</taxon>
        <taxon>Glomeromycetes</taxon>
        <taxon>Diversisporales</taxon>
        <taxon>Diversisporaceae</taxon>
        <taxon>Diversispora</taxon>
    </lineage>
</organism>
<gene>
    <name evidence="1" type="ORF">Glove_87g238</name>
</gene>
<evidence type="ECO:0000313" key="2">
    <source>
        <dbReference type="Proteomes" id="UP000266861"/>
    </source>
</evidence>
<dbReference type="AlphaFoldDB" id="A0A397JAH5"/>